<organism evidence="1 2">
    <name type="scientific">Streptomyces cyaneofuscatus</name>
    <dbReference type="NCBI Taxonomy" id="66883"/>
    <lineage>
        <taxon>Bacteria</taxon>
        <taxon>Bacillati</taxon>
        <taxon>Actinomycetota</taxon>
        <taxon>Actinomycetes</taxon>
        <taxon>Kitasatosporales</taxon>
        <taxon>Streptomycetaceae</taxon>
        <taxon>Streptomyces</taxon>
    </lineage>
</organism>
<dbReference type="EMBL" id="CP109083">
    <property type="protein sequence ID" value="WSB09170.1"/>
    <property type="molecule type" value="Genomic_DNA"/>
</dbReference>
<proteinExistence type="predicted"/>
<dbReference type="RefSeq" id="WP_326704541.1">
    <property type="nucleotide sequence ID" value="NZ_CP109083.1"/>
</dbReference>
<dbReference type="InterPro" id="IPR037883">
    <property type="entry name" value="Knr4/Smi1-like_sf"/>
</dbReference>
<evidence type="ECO:0000313" key="1">
    <source>
        <dbReference type="EMBL" id="WSB09170.1"/>
    </source>
</evidence>
<name>A0ABZ1EYG8_9ACTN</name>
<keyword evidence="2" id="KW-1185">Reference proteome</keyword>
<gene>
    <name evidence="1" type="ORF">OG849_18965</name>
</gene>
<sequence length="205" mass="23176">MRNRNIVADHLSAVMAMLGPAPNRYADPGAWDRLHAEIGIRLPVDYQVLVDAYAPVQLNGHLYLRHPATERWNLGREIRDSVRVRSEVEWDGLDPDEDPRLLFGLEKLSFGNPQGLWPIAGTDRGETVFLVAAGTAAPWLLVEDGEERWARYDMGFAEWLHRYLIGEDMGGPNSSVYYPGPVRLCRLPMTVDDRPEPWSGPDRGM</sequence>
<evidence type="ECO:0000313" key="2">
    <source>
        <dbReference type="Proteomes" id="UP001356428"/>
    </source>
</evidence>
<protein>
    <submittedName>
        <fullName evidence="1">SMI1/KNR4 family protein</fullName>
    </submittedName>
</protein>
<accession>A0ABZ1EYG8</accession>
<reference evidence="1 2" key="1">
    <citation type="submission" date="2022-10" db="EMBL/GenBank/DDBJ databases">
        <title>The complete genomes of actinobacterial strains from the NBC collection.</title>
        <authorList>
            <person name="Joergensen T.S."/>
            <person name="Alvarez Arevalo M."/>
            <person name="Sterndorff E.B."/>
            <person name="Faurdal D."/>
            <person name="Vuksanovic O."/>
            <person name="Mourched A.-S."/>
            <person name="Charusanti P."/>
            <person name="Shaw S."/>
            <person name="Blin K."/>
            <person name="Weber T."/>
        </authorList>
    </citation>
    <scope>NUCLEOTIDE SEQUENCE [LARGE SCALE GENOMIC DNA]</scope>
    <source>
        <strain evidence="1 2">NBC 01792</strain>
    </source>
</reference>
<dbReference type="SUPFAM" id="SSF160631">
    <property type="entry name" value="SMI1/KNR4-like"/>
    <property type="match status" value="1"/>
</dbReference>
<dbReference type="Proteomes" id="UP001356428">
    <property type="component" value="Chromosome"/>
</dbReference>